<keyword evidence="1" id="KW-0732">Signal</keyword>
<name>A0A553UQP7_9DEIO</name>
<dbReference type="InterPro" id="IPR014894">
    <property type="entry name" value="DcrB/EagT6"/>
</dbReference>
<evidence type="ECO:0000256" key="1">
    <source>
        <dbReference type="SAM" id="SignalP"/>
    </source>
</evidence>
<evidence type="ECO:0000313" key="3">
    <source>
        <dbReference type="Proteomes" id="UP000316092"/>
    </source>
</evidence>
<dbReference type="Gene3D" id="3.40.1000.10">
    <property type="entry name" value="Mog1/PsbP, alpha/beta/alpha sandwich"/>
    <property type="match status" value="1"/>
</dbReference>
<feature type="chain" id="PRO_5021783661" evidence="1">
    <location>
        <begin position="19"/>
        <end position="165"/>
    </location>
</feature>
<accession>A0A553UQP7</accession>
<evidence type="ECO:0000313" key="2">
    <source>
        <dbReference type="EMBL" id="TSA82536.1"/>
    </source>
</evidence>
<dbReference type="RefSeq" id="WP_143721301.1">
    <property type="nucleotide sequence ID" value="NZ_VKDB01000016.1"/>
</dbReference>
<dbReference type="Pfam" id="PF08786">
    <property type="entry name" value="DcrB"/>
    <property type="match status" value="1"/>
</dbReference>
<comment type="caution">
    <text evidence="2">The sequence shown here is derived from an EMBL/GenBank/DDBJ whole genome shotgun (WGS) entry which is preliminary data.</text>
</comment>
<dbReference type="SUPFAM" id="SSF55724">
    <property type="entry name" value="Mog1p/PsbP-like"/>
    <property type="match status" value="1"/>
</dbReference>
<feature type="signal peptide" evidence="1">
    <location>
        <begin position="1"/>
        <end position="18"/>
    </location>
</feature>
<protein>
    <submittedName>
        <fullName evidence="2">DUF1795 domain-containing protein</fullName>
    </submittedName>
</protein>
<organism evidence="2 3">
    <name type="scientific">Deinococcus detaillensis</name>
    <dbReference type="NCBI Taxonomy" id="2592048"/>
    <lineage>
        <taxon>Bacteria</taxon>
        <taxon>Thermotogati</taxon>
        <taxon>Deinococcota</taxon>
        <taxon>Deinococci</taxon>
        <taxon>Deinococcales</taxon>
        <taxon>Deinococcaceae</taxon>
        <taxon>Deinococcus</taxon>
    </lineage>
</organism>
<dbReference type="InterPro" id="IPR016123">
    <property type="entry name" value="Mog1/PsbP_a/b/a-sand"/>
</dbReference>
<proteinExistence type="predicted"/>
<keyword evidence="3" id="KW-1185">Reference proteome</keyword>
<sequence length="165" mass="17598">MKRPTVLLLALLLGSSQAATFKSKAYPYTLSVPDDWQSKKVAGVDVALAAPSSGGSVPASFNVTVTKSATSLKVTLADVRALALQQAGETVKNLQMLSDADVKVSGLPGHLLNYVGSQQNVSMHWVQVFTIKNNLTYILTFAAPQANFDADKLIANTMLNSFKIN</sequence>
<dbReference type="AlphaFoldDB" id="A0A553UQP7"/>
<reference evidence="2 3" key="1">
    <citation type="submission" date="2019-07" db="EMBL/GenBank/DDBJ databases">
        <title>Deinococcus detaillus sp. nov., isolated from humus soil in Antarctica.</title>
        <authorList>
            <person name="Zhang K."/>
        </authorList>
    </citation>
    <scope>NUCLEOTIDE SEQUENCE [LARGE SCALE GENOMIC DNA]</scope>
    <source>
        <strain evidence="2 3">H1</strain>
    </source>
</reference>
<dbReference type="EMBL" id="VKDB01000016">
    <property type="protein sequence ID" value="TSA82536.1"/>
    <property type="molecule type" value="Genomic_DNA"/>
</dbReference>
<gene>
    <name evidence="2" type="ORF">FNU79_13265</name>
</gene>
<dbReference type="OrthoDB" id="68565at2"/>
<dbReference type="Proteomes" id="UP000316092">
    <property type="component" value="Unassembled WGS sequence"/>
</dbReference>